<dbReference type="Proteomes" id="UP000637643">
    <property type="component" value="Unassembled WGS sequence"/>
</dbReference>
<protein>
    <recommendedName>
        <fullName evidence="4">Cyclic lactone autoinducer peptide</fullName>
    </recommendedName>
</protein>
<dbReference type="AlphaFoldDB" id="A0A917C4Y1"/>
<organism evidence="2 3">
    <name type="scientific">Paenibacillus albidus</name>
    <dbReference type="NCBI Taxonomy" id="2041023"/>
    <lineage>
        <taxon>Bacteria</taxon>
        <taxon>Bacillati</taxon>
        <taxon>Bacillota</taxon>
        <taxon>Bacilli</taxon>
        <taxon>Bacillales</taxon>
        <taxon>Paenibacillaceae</taxon>
        <taxon>Paenibacillus</taxon>
    </lineage>
</organism>
<sequence>MKNTYFKLKRYALLNVAALLGLVALGTVSTNSAWYVYSAEVPEELLK</sequence>
<keyword evidence="3" id="KW-1185">Reference proteome</keyword>
<evidence type="ECO:0000313" key="3">
    <source>
        <dbReference type="Proteomes" id="UP000637643"/>
    </source>
</evidence>
<evidence type="ECO:0000256" key="1">
    <source>
        <dbReference type="SAM" id="Phobius"/>
    </source>
</evidence>
<evidence type="ECO:0000313" key="2">
    <source>
        <dbReference type="EMBL" id="GGF72363.1"/>
    </source>
</evidence>
<gene>
    <name evidence="2" type="ORF">GCM10010912_16840</name>
</gene>
<accession>A0A917C4Y1</accession>
<name>A0A917C4Y1_9BACL</name>
<keyword evidence="1" id="KW-0472">Membrane</keyword>
<dbReference type="NCBIfam" id="TIGR04223">
    <property type="entry name" value="quorum_AgrD"/>
    <property type="match status" value="1"/>
</dbReference>
<keyword evidence="1" id="KW-0812">Transmembrane</keyword>
<dbReference type="EMBL" id="BMKR01000006">
    <property type="protein sequence ID" value="GGF72363.1"/>
    <property type="molecule type" value="Genomic_DNA"/>
</dbReference>
<evidence type="ECO:0008006" key="4">
    <source>
        <dbReference type="Google" id="ProtNLM"/>
    </source>
</evidence>
<keyword evidence="1" id="KW-1133">Transmembrane helix</keyword>
<dbReference type="RefSeq" id="WP_189023821.1">
    <property type="nucleotide sequence ID" value="NZ_BMKR01000006.1"/>
</dbReference>
<reference evidence="2" key="1">
    <citation type="journal article" date="2014" name="Int. J. Syst. Evol. Microbiol.">
        <title>Complete genome sequence of Corynebacterium casei LMG S-19264T (=DSM 44701T), isolated from a smear-ripened cheese.</title>
        <authorList>
            <consortium name="US DOE Joint Genome Institute (JGI-PGF)"/>
            <person name="Walter F."/>
            <person name="Albersmeier A."/>
            <person name="Kalinowski J."/>
            <person name="Ruckert C."/>
        </authorList>
    </citation>
    <scope>NUCLEOTIDE SEQUENCE</scope>
    <source>
        <strain evidence="2">CGMCC 1.16134</strain>
    </source>
</reference>
<proteinExistence type="predicted"/>
<comment type="caution">
    <text evidence="2">The sequence shown here is derived from an EMBL/GenBank/DDBJ whole genome shotgun (WGS) entry which is preliminary data.</text>
</comment>
<feature type="transmembrane region" description="Helical" evidence="1">
    <location>
        <begin position="12"/>
        <end position="37"/>
    </location>
</feature>
<dbReference type="InterPro" id="IPR009229">
    <property type="entry name" value="AgrD"/>
</dbReference>
<reference evidence="2" key="2">
    <citation type="submission" date="2020-09" db="EMBL/GenBank/DDBJ databases">
        <authorList>
            <person name="Sun Q."/>
            <person name="Zhou Y."/>
        </authorList>
    </citation>
    <scope>NUCLEOTIDE SEQUENCE</scope>
    <source>
        <strain evidence="2">CGMCC 1.16134</strain>
    </source>
</reference>